<keyword evidence="5 13" id="KW-0479">Metal-binding</keyword>
<name>A0A6M0QV78_9RHOB</name>
<keyword evidence="17" id="KW-1185">Reference proteome</keyword>
<accession>A0A6M0QV78</accession>
<reference evidence="16 17" key="1">
    <citation type="submission" date="2020-02" db="EMBL/GenBank/DDBJ databases">
        <authorList>
            <person name="Chen W.-M."/>
        </authorList>
    </citation>
    <scope>NUCLEOTIDE SEQUENCE [LARGE SCALE GENOMIC DNA]</scope>
    <source>
        <strain evidence="16 17">KMS-5</strain>
    </source>
</reference>
<dbReference type="InterPro" id="IPR020084">
    <property type="entry name" value="NUDIX_hydrolase_CS"/>
</dbReference>
<dbReference type="Pfam" id="PF00293">
    <property type="entry name" value="NUDIX"/>
    <property type="match status" value="1"/>
</dbReference>
<evidence type="ECO:0000256" key="4">
    <source>
        <dbReference type="ARBA" id="ARBA00013297"/>
    </source>
</evidence>
<evidence type="ECO:0000256" key="14">
    <source>
        <dbReference type="PIRSR" id="PIRSR604385-3"/>
    </source>
</evidence>
<protein>
    <recommendedName>
        <fullName evidence="4">ADP-ribose pyrophosphatase</fullName>
        <ecNumber evidence="3">3.6.1.13</ecNumber>
    </recommendedName>
    <alternativeName>
        <fullName evidence="9">ADP-ribose diphosphatase</fullName>
    </alternativeName>
    <alternativeName>
        <fullName evidence="11">ADP-ribose phosphohydrolase</fullName>
    </alternativeName>
    <alternativeName>
        <fullName evidence="10">Adenosine diphosphoribose pyrophosphatase</fullName>
    </alternativeName>
</protein>
<evidence type="ECO:0000256" key="5">
    <source>
        <dbReference type="ARBA" id="ARBA00022723"/>
    </source>
</evidence>
<feature type="binding site" evidence="13">
    <location>
        <position position="179"/>
    </location>
    <ligand>
        <name>Mg(2+)</name>
        <dbReference type="ChEBI" id="CHEBI:18420"/>
        <label>1</label>
    </ligand>
</feature>
<dbReference type="AlphaFoldDB" id="A0A6M0QV78"/>
<dbReference type="InterPro" id="IPR015797">
    <property type="entry name" value="NUDIX_hydrolase-like_dom_sf"/>
</dbReference>
<keyword evidence="7 13" id="KW-0460">Magnesium</keyword>
<comment type="catalytic activity">
    <reaction evidence="12">
        <text>ADP-D-ribose + H2O = D-ribose 5-phosphate + AMP + 2 H(+)</text>
        <dbReference type="Rhea" id="RHEA:10412"/>
        <dbReference type="ChEBI" id="CHEBI:15377"/>
        <dbReference type="ChEBI" id="CHEBI:15378"/>
        <dbReference type="ChEBI" id="CHEBI:57967"/>
        <dbReference type="ChEBI" id="CHEBI:78346"/>
        <dbReference type="ChEBI" id="CHEBI:456215"/>
        <dbReference type="EC" id="3.6.1.13"/>
    </reaction>
</comment>
<feature type="binding site" evidence="13">
    <location>
        <position position="110"/>
    </location>
    <ligand>
        <name>Mg(2+)</name>
        <dbReference type="ChEBI" id="CHEBI:18420"/>
        <label>1</label>
    </ligand>
</feature>
<dbReference type="GO" id="GO:0019144">
    <property type="term" value="F:ADP-sugar diphosphatase activity"/>
    <property type="evidence" value="ECO:0007669"/>
    <property type="project" value="TreeGrafter"/>
</dbReference>
<dbReference type="Proteomes" id="UP000477782">
    <property type="component" value="Unassembled WGS sequence"/>
</dbReference>
<dbReference type="Gene3D" id="3.90.79.10">
    <property type="entry name" value="Nucleoside Triphosphate Pyrophosphohydrolase"/>
    <property type="match status" value="1"/>
</dbReference>
<organism evidence="16 17">
    <name type="scientific">Tabrizicola oligotrophica</name>
    <dbReference type="NCBI Taxonomy" id="2710650"/>
    <lineage>
        <taxon>Bacteria</taxon>
        <taxon>Pseudomonadati</taxon>
        <taxon>Pseudomonadota</taxon>
        <taxon>Alphaproteobacteria</taxon>
        <taxon>Rhodobacterales</taxon>
        <taxon>Paracoccaceae</taxon>
        <taxon>Tabrizicola</taxon>
    </lineage>
</organism>
<dbReference type="GO" id="GO:0005829">
    <property type="term" value="C:cytosol"/>
    <property type="evidence" value="ECO:0007669"/>
    <property type="project" value="TreeGrafter"/>
</dbReference>
<comment type="cofactor">
    <cofactor evidence="1 13">
        <name>Mg(2+)</name>
        <dbReference type="ChEBI" id="CHEBI:18420"/>
    </cofactor>
</comment>
<dbReference type="InterPro" id="IPR000086">
    <property type="entry name" value="NUDIX_hydrolase_dom"/>
</dbReference>
<dbReference type="GO" id="GO:0046872">
    <property type="term" value="F:metal ion binding"/>
    <property type="evidence" value="ECO:0007669"/>
    <property type="project" value="UniProtKB-KW"/>
</dbReference>
<feature type="binding site" evidence="13">
    <location>
        <position position="130"/>
    </location>
    <ligand>
        <name>Mg(2+)</name>
        <dbReference type="ChEBI" id="CHEBI:18420"/>
        <label>1</label>
    </ligand>
</feature>
<dbReference type="PANTHER" id="PTHR11839:SF5">
    <property type="entry name" value="ADP-RIBOSE PYROPHOSPHATASE"/>
    <property type="match status" value="1"/>
</dbReference>
<evidence type="ECO:0000313" key="17">
    <source>
        <dbReference type="Proteomes" id="UP000477782"/>
    </source>
</evidence>
<evidence type="ECO:0000256" key="11">
    <source>
        <dbReference type="ARBA" id="ARBA00033056"/>
    </source>
</evidence>
<proteinExistence type="inferred from homology"/>
<evidence type="ECO:0000256" key="12">
    <source>
        <dbReference type="ARBA" id="ARBA00049546"/>
    </source>
</evidence>
<evidence type="ECO:0000256" key="9">
    <source>
        <dbReference type="ARBA" id="ARBA00030162"/>
    </source>
</evidence>
<evidence type="ECO:0000256" key="3">
    <source>
        <dbReference type="ARBA" id="ARBA00012453"/>
    </source>
</evidence>
<dbReference type="GO" id="GO:0019693">
    <property type="term" value="P:ribose phosphate metabolic process"/>
    <property type="evidence" value="ECO:0007669"/>
    <property type="project" value="TreeGrafter"/>
</dbReference>
<dbReference type="EC" id="3.6.1.13" evidence="3"/>
<feature type="binding site" evidence="13">
    <location>
        <position position="126"/>
    </location>
    <ligand>
        <name>Mg(2+)</name>
        <dbReference type="ChEBI" id="CHEBI:18420"/>
        <label>1</label>
    </ligand>
</feature>
<evidence type="ECO:0000256" key="10">
    <source>
        <dbReference type="ARBA" id="ARBA00030308"/>
    </source>
</evidence>
<evidence type="ECO:0000259" key="15">
    <source>
        <dbReference type="PROSITE" id="PS51462"/>
    </source>
</evidence>
<evidence type="ECO:0000256" key="1">
    <source>
        <dbReference type="ARBA" id="ARBA00001946"/>
    </source>
</evidence>
<evidence type="ECO:0000256" key="7">
    <source>
        <dbReference type="ARBA" id="ARBA00022842"/>
    </source>
</evidence>
<dbReference type="GO" id="GO:0047631">
    <property type="term" value="F:ADP-ribose diphosphatase activity"/>
    <property type="evidence" value="ECO:0007669"/>
    <property type="project" value="UniProtKB-EC"/>
</dbReference>
<dbReference type="PANTHER" id="PTHR11839">
    <property type="entry name" value="UDP/ADP-SUGAR PYROPHOSPHATASE"/>
    <property type="match status" value="1"/>
</dbReference>
<comment type="function">
    <text evidence="8">Acts on ADP-mannose and ADP-glucose as well as ADP-ribose. Prevents glycogen biosynthesis. The reaction catalyzed by this enzyme is a limiting step of the gluconeogenic process.</text>
</comment>
<feature type="short sequence motif" description="Nudix box" evidence="14">
    <location>
        <begin position="111"/>
        <end position="133"/>
    </location>
</feature>
<sequence>MRSDDTAHRIRAAATTPAEVRRRALPQDVTVERRSEPYSQFFALEEQDLRFRRFDGAMSAPVHRAAFVSGDAVTVLPYDAARDRVLLVEQFRFGPHVHGDANPWQLEAIAGRIDAGETPEAAVLREAQEEAGLLLDRLLPIAGYYPSPGAMTEYLWSYLALVDLPDSAAGHFGLATEAEDIRAHLLSFDRLMALCTSGEIANAPLLLSALWLARERPGLRG</sequence>
<comment type="caution">
    <text evidence="16">The sequence shown here is derived from an EMBL/GenBank/DDBJ whole genome shotgun (WGS) entry which is preliminary data.</text>
</comment>
<gene>
    <name evidence="16" type="ORF">G4Z14_13605</name>
</gene>
<dbReference type="NCBIfam" id="TIGR00052">
    <property type="entry name" value="nudix-type nucleoside diphosphatase, YffH/AdpP family"/>
    <property type="match status" value="1"/>
</dbReference>
<keyword evidence="6" id="KW-0378">Hydrolase</keyword>
<evidence type="ECO:0000256" key="2">
    <source>
        <dbReference type="ARBA" id="ARBA00007482"/>
    </source>
</evidence>
<dbReference type="GO" id="GO:0006753">
    <property type="term" value="P:nucleoside phosphate metabolic process"/>
    <property type="evidence" value="ECO:0007669"/>
    <property type="project" value="TreeGrafter"/>
</dbReference>
<dbReference type="InterPro" id="IPR004385">
    <property type="entry name" value="NDP_pyrophosphatase"/>
</dbReference>
<dbReference type="RefSeq" id="WP_164626653.1">
    <property type="nucleotide sequence ID" value="NZ_JAAIVJ010000008.1"/>
</dbReference>
<evidence type="ECO:0000256" key="13">
    <source>
        <dbReference type="PIRSR" id="PIRSR604385-2"/>
    </source>
</evidence>
<dbReference type="PROSITE" id="PS00893">
    <property type="entry name" value="NUDIX_BOX"/>
    <property type="match status" value="1"/>
</dbReference>
<dbReference type="SUPFAM" id="SSF55811">
    <property type="entry name" value="Nudix"/>
    <property type="match status" value="1"/>
</dbReference>
<comment type="similarity">
    <text evidence="2">Belongs to the Nudix hydrolase family. NudF subfamily.</text>
</comment>
<dbReference type="PROSITE" id="PS51462">
    <property type="entry name" value="NUDIX"/>
    <property type="match status" value="1"/>
</dbReference>
<feature type="domain" description="Nudix hydrolase" evidence="15">
    <location>
        <begin position="68"/>
        <end position="208"/>
    </location>
</feature>
<evidence type="ECO:0000256" key="8">
    <source>
        <dbReference type="ARBA" id="ARBA00025164"/>
    </source>
</evidence>
<evidence type="ECO:0000313" key="16">
    <source>
        <dbReference type="EMBL" id="NEY91335.1"/>
    </source>
</evidence>
<evidence type="ECO:0000256" key="6">
    <source>
        <dbReference type="ARBA" id="ARBA00022801"/>
    </source>
</evidence>
<dbReference type="CDD" id="cd24155">
    <property type="entry name" value="NUDIX_ADPRase"/>
    <property type="match status" value="1"/>
</dbReference>
<dbReference type="EMBL" id="JAAIVJ010000008">
    <property type="protein sequence ID" value="NEY91335.1"/>
    <property type="molecule type" value="Genomic_DNA"/>
</dbReference>